<keyword evidence="3" id="KW-0067">ATP-binding</keyword>
<evidence type="ECO:0000256" key="3">
    <source>
        <dbReference type="ARBA" id="ARBA00022840"/>
    </source>
</evidence>
<dbReference type="GO" id="GO:0005524">
    <property type="term" value="F:ATP binding"/>
    <property type="evidence" value="ECO:0007669"/>
    <property type="project" value="UniProtKB-KW"/>
</dbReference>
<organism evidence="4 5">
    <name type="scientific">Rotaria sordida</name>
    <dbReference type="NCBI Taxonomy" id="392033"/>
    <lineage>
        <taxon>Eukaryota</taxon>
        <taxon>Metazoa</taxon>
        <taxon>Spiralia</taxon>
        <taxon>Gnathifera</taxon>
        <taxon>Rotifera</taxon>
        <taxon>Eurotatoria</taxon>
        <taxon>Bdelloidea</taxon>
        <taxon>Philodinida</taxon>
        <taxon>Philodinidae</taxon>
        <taxon>Rotaria</taxon>
    </lineage>
</organism>
<dbReference type="GO" id="GO:0031123">
    <property type="term" value="P:RNA 3'-end processing"/>
    <property type="evidence" value="ECO:0007669"/>
    <property type="project" value="InterPro"/>
</dbReference>
<accession>A0A819X6F0</accession>
<sequence>QILELNNDFPNEKTKSLLQLTLSSENIYELDEWIGWMKSRLAHFINDCEEECHLNIQTQNSIEYRSNKLEAFYSIAFQLDPETLIHHRNFSYCLNQFLDQFNLYTNRKETMKISHKIISIHDWKLERMQPKPQRIRK</sequence>
<name>A0A819X6F0_9BILA</name>
<evidence type="ECO:0000256" key="2">
    <source>
        <dbReference type="ARBA" id="ARBA00022741"/>
    </source>
</evidence>
<reference evidence="4" key="1">
    <citation type="submission" date="2021-02" db="EMBL/GenBank/DDBJ databases">
        <authorList>
            <person name="Nowell W R."/>
        </authorList>
    </citation>
    <scope>NUCLEOTIDE SEQUENCE</scope>
</reference>
<evidence type="ECO:0000313" key="5">
    <source>
        <dbReference type="Proteomes" id="UP000663823"/>
    </source>
</evidence>
<protein>
    <submittedName>
        <fullName evidence="4">Uncharacterized protein</fullName>
    </submittedName>
</protein>
<dbReference type="AlphaFoldDB" id="A0A819X6F0"/>
<dbReference type="InterPro" id="IPR011068">
    <property type="entry name" value="NuclTrfase_I-like_C"/>
</dbReference>
<dbReference type="Proteomes" id="UP000663823">
    <property type="component" value="Unassembled WGS sequence"/>
</dbReference>
<keyword evidence="1" id="KW-0808">Transferase</keyword>
<proteinExistence type="predicted"/>
<dbReference type="GO" id="GO:0016779">
    <property type="term" value="F:nucleotidyltransferase activity"/>
    <property type="evidence" value="ECO:0007669"/>
    <property type="project" value="InterPro"/>
</dbReference>
<dbReference type="GO" id="GO:0003723">
    <property type="term" value="F:RNA binding"/>
    <property type="evidence" value="ECO:0007669"/>
    <property type="project" value="InterPro"/>
</dbReference>
<comment type="caution">
    <text evidence="4">The sequence shown here is derived from an EMBL/GenBank/DDBJ whole genome shotgun (WGS) entry which is preliminary data.</text>
</comment>
<dbReference type="SUPFAM" id="SSF55003">
    <property type="entry name" value="PAP/Archaeal CCA-adding enzyme, C-terminal domain"/>
    <property type="match status" value="1"/>
</dbReference>
<evidence type="ECO:0000313" key="4">
    <source>
        <dbReference type="EMBL" id="CAF4137371.1"/>
    </source>
</evidence>
<gene>
    <name evidence="4" type="ORF">OTI717_LOCUS35556</name>
</gene>
<dbReference type="Gene3D" id="3.30.70.590">
    <property type="entry name" value="Poly(A) polymerase predicted RNA binding domain"/>
    <property type="match status" value="1"/>
</dbReference>
<keyword evidence="2" id="KW-0547">Nucleotide-binding</keyword>
<feature type="non-terminal residue" evidence="4">
    <location>
        <position position="1"/>
    </location>
</feature>
<dbReference type="EMBL" id="CAJOAX010013941">
    <property type="protein sequence ID" value="CAF4137371.1"/>
    <property type="molecule type" value="Genomic_DNA"/>
</dbReference>
<evidence type="ECO:0000256" key="1">
    <source>
        <dbReference type="ARBA" id="ARBA00022679"/>
    </source>
</evidence>